<evidence type="ECO:0000313" key="1">
    <source>
        <dbReference type="EMBL" id="GBC61660.1"/>
    </source>
</evidence>
<protein>
    <recommendedName>
        <fullName evidence="3">DUF1743 domain-containing protein</fullName>
    </recommendedName>
</protein>
<dbReference type="Gene3D" id="3.30.70.2200">
    <property type="match status" value="1"/>
</dbReference>
<organism evidence="1 2">
    <name type="scientific">Desulfonema ishimotonii</name>
    <dbReference type="NCBI Taxonomy" id="45657"/>
    <lineage>
        <taxon>Bacteria</taxon>
        <taxon>Pseudomonadati</taxon>
        <taxon>Thermodesulfobacteriota</taxon>
        <taxon>Desulfobacteria</taxon>
        <taxon>Desulfobacterales</taxon>
        <taxon>Desulfococcaceae</taxon>
        <taxon>Desulfonema</taxon>
    </lineage>
</organism>
<dbReference type="OrthoDB" id="270233at2"/>
<sequence length="248" mass="26719">MRVYIGFDDTDVAGADRGTGKLARWFEKKLPEGAHLWGAVRQQLPVMEGIPYTSHNSSACLIVDLEDPSLKADLIDRATEHIHEHFIEGSDPGLCVVSEDTSATSQLIAFGREACTKIVTQKAAMSVINGDHLSGHGGTNDGIIGATAGVGLTLYGWSGRFIEFGGLRSFGDEVTVGALEAKGIQVLSIDRNALVPGPDDRVDTRGWLRPRLWGFKPVLPVMNVSQGQWQSVGTKNKKGKEKHGLGMN</sequence>
<name>A0A401FXG4_9BACT</name>
<dbReference type="Proteomes" id="UP000288096">
    <property type="component" value="Unassembled WGS sequence"/>
</dbReference>
<comment type="caution">
    <text evidence="1">The sequence shown here is derived from an EMBL/GenBank/DDBJ whole genome shotgun (WGS) entry which is preliminary data.</text>
</comment>
<reference evidence="2" key="2">
    <citation type="submission" date="2019-01" db="EMBL/GenBank/DDBJ databases">
        <title>Genome sequence of Desulfonema ishimotonii strain Tokyo 01.</title>
        <authorList>
            <person name="Fukui M."/>
        </authorList>
    </citation>
    <scope>NUCLEOTIDE SEQUENCE [LARGE SCALE GENOMIC DNA]</scope>
    <source>
        <strain evidence="2">Tokyo 01</strain>
    </source>
</reference>
<proteinExistence type="predicted"/>
<dbReference type="AlphaFoldDB" id="A0A401FXG4"/>
<dbReference type="RefSeq" id="WP_124328924.1">
    <property type="nucleotide sequence ID" value="NZ_BEXT01000001.1"/>
</dbReference>
<keyword evidence="2" id="KW-1185">Reference proteome</keyword>
<reference evidence="2" key="1">
    <citation type="submission" date="2017-11" db="EMBL/GenBank/DDBJ databases">
        <authorList>
            <person name="Watanabe M."/>
            <person name="Kojima H."/>
        </authorList>
    </citation>
    <scope>NUCLEOTIDE SEQUENCE [LARGE SCALE GENOMIC DNA]</scope>
    <source>
        <strain evidence="2">Tokyo 01</strain>
    </source>
</reference>
<gene>
    <name evidence="1" type="ORF">DENIS_2622</name>
</gene>
<evidence type="ECO:0008006" key="3">
    <source>
        <dbReference type="Google" id="ProtNLM"/>
    </source>
</evidence>
<accession>A0A401FXG4</accession>
<evidence type="ECO:0000313" key="2">
    <source>
        <dbReference type="Proteomes" id="UP000288096"/>
    </source>
</evidence>
<dbReference type="EMBL" id="BEXT01000001">
    <property type="protein sequence ID" value="GBC61660.1"/>
    <property type="molecule type" value="Genomic_DNA"/>
</dbReference>